<dbReference type="KEGG" id="lem:LEN_1313"/>
<sequence length="141" mass="14899">MSGAGSAPGGPREDAPASSPAPTDAAAAPRPRAHWVLLASLIALSALFALWYLLPGKHWIAGLSVFVLPPALLAAGVALRSRLAAYWAGVLALFWFCHGVMLAWSSPDERLYAWIELILALAVIFSANLAGMKARLGRKRG</sequence>
<feature type="transmembrane region" description="Helical" evidence="2">
    <location>
        <begin position="86"/>
        <end position="105"/>
    </location>
</feature>
<organism evidence="3 4">
    <name type="scientific">Lysobacter enzymogenes</name>
    <dbReference type="NCBI Taxonomy" id="69"/>
    <lineage>
        <taxon>Bacteria</taxon>
        <taxon>Pseudomonadati</taxon>
        <taxon>Pseudomonadota</taxon>
        <taxon>Gammaproteobacteria</taxon>
        <taxon>Lysobacterales</taxon>
        <taxon>Lysobacteraceae</taxon>
        <taxon>Lysobacter</taxon>
    </lineage>
</organism>
<dbReference type="AlphaFoldDB" id="A0AAU9AMH5"/>
<keyword evidence="2" id="KW-0472">Membrane</keyword>
<feature type="compositionally biased region" description="Low complexity" evidence="1">
    <location>
        <begin position="16"/>
        <end position="26"/>
    </location>
</feature>
<protein>
    <submittedName>
        <fullName evidence="3">Tryptophan repressor binding protein</fullName>
    </submittedName>
</protein>
<keyword evidence="2" id="KW-0812">Transmembrane</keyword>
<proteinExistence type="predicted"/>
<feature type="transmembrane region" description="Helical" evidence="2">
    <location>
        <begin position="59"/>
        <end position="79"/>
    </location>
</feature>
<gene>
    <name evidence="3" type="ORF">LEN_1313</name>
</gene>
<evidence type="ECO:0000256" key="2">
    <source>
        <dbReference type="SAM" id="Phobius"/>
    </source>
</evidence>
<dbReference type="RefSeq" id="WP_096377119.1">
    <property type="nucleotide sequence ID" value="NZ_AP014940.1"/>
</dbReference>
<dbReference type="GeneID" id="83063187"/>
<dbReference type="Proteomes" id="UP000218824">
    <property type="component" value="Chromosome"/>
</dbReference>
<feature type="transmembrane region" description="Helical" evidence="2">
    <location>
        <begin position="111"/>
        <end position="131"/>
    </location>
</feature>
<name>A0AAU9AMH5_LYSEN</name>
<evidence type="ECO:0000256" key="1">
    <source>
        <dbReference type="SAM" id="MobiDB-lite"/>
    </source>
</evidence>
<feature type="region of interest" description="Disordered" evidence="1">
    <location>
        <begin position="1"/>
        <end position="26"/>
    </location>
</feature>
<dbReference type="Pfam" id="PF09842">
    <property type="entry name" value="DUF2069"/>
    <property type="match status" value="1"/>
</dbReference>
<reference evidence="3 4" key="1">
    <citation type="journal article" date="2017" name="DNA Res.">
        <title>Complete genome sequence and expression profile of the commercial lytic enzyme producer Lysobacter enzymogenes M497-1.</title>
        <authorList>
            <person name="Takami H."/>
            <person name="Toyoda A."/>
            <person name="Uchiyama I."/>
            <person name="Itoh T."/>
            <person name="Takaki Y."/>
            <person name="Arai W."/>
            <person name="Nishi S."/>
            <person name="Kawai M."/>
            <person name="Shinya K."/>
            <person name="Ikeda H."/>
        </authorList>
    </citation>
    <scope>NUCLEOTIDE SEQUENCE [LARGE SCALE GENOMIC DNA]</scope>
    <source>
        <strain evidence="3 4">M497-1</strain>
    </source>
</reference>
<accession>A0AAU9AMH5</accession>
<feature type="transmembrane region" description="Helical" evidence="2">
    <location>
        <begin position="35"/>
        <end position="53"/>
    </location>
</feature>
<evidence type="ECO:0000313" key="3">
    <source>
        <dbReference type="EMBL" id="BAV96800.1"/>
    </source>
</evidence>
<dbReference type="InterPro" id="IPR018643">
    <property type="entry name" value="DUF2069_membrane"/>
</dbReference>
<dbReference type="EMBL" id="AP014940">
    <property type="protein sequence ID" value="BAV96800.1"/>
    <property type="molecule type" value="Genomic_DNA"/>
</dbReference>
<keyword evidence="2" id="KW-1133">Transmembrane helix</keyword>
<evidence type="ECO:0000313" key="4">
    <source>
        <dbReference type="Proteomes" id="UP000218824"/>
    </source>
</evidence>